<evidence type="ECO:0000256" key="6">
    <source>
        <dbReference type="ARBA" id="ARBA00023163"/>
    </source>
</evidence>
<dbReference type="EMBL" id="JAGSXJ010000015">
    <property type="protein sequence ID" value="KAH6685458.1"/>
    <property type="molecule type" value="Genomic_DNA"/>
</dbReference>
<protein>
    <recommendedName>
        <fullName evidence="10">C2H2-type domain-containing protein</fullName>
    </recommendedName>
</protein>
<evidence type="ECO:0000256" key="7">
    <source>
        <dbReference type="ARBA" id="ARBA00023242"/>
    </source>
</evidence>
<evidence type="ECO:0000256" key="8">
    <source>
        <dbReference type="PROSITE-ProRule" id="PRU00042"/>
    </source>
</evidence>
<dbReference type="PROSITE" id="PS50157">
    <property type="entry name" value="ZINC_FINGER_C2H2_2"/>
    <property type="match status" value="1"/>
</dbReference>
<sequence>MNGHDTWYGYGSTVPAHLDPNGTPLFNSPLPELHEVSFDDDLGLADHLALCDDLFVGNFGSIPLDYSPGSFPPPSSNPNVGAYDANAQLAACFDFDDPLLFPDSNMDLDLAALDTMDFNMFGPGLSSQPVSSVDTSPFSRLSDASVLTAATSPASPHEAGAVYPYRCTTDGCTKTFRKESQLKQHQRVHKKSLVCHICIAERQTEHKFAQVRDLERHLQARHRDVAERFNVRTETRECPHPGCEHRGRRDNVSRHYEAKHGGKLKWRRGVPSVV</sequence>
<proteinExistence type="predicted"/>
<evidence type="ECO:0000313" key="11">
    <source>
        <dbReference type="EMBL" id="KAH6685458.1"/>
    </source>
</evidence>
<evidence type="ECO:0000313" key="12">
    <source>
        <dbReference type="Proteomes" id="UP000770015"/>
    </source>
</evidence>
<dbReference type="GO" id="GO:0005634">
    <property type="term" value="C:nucleus"/>
    <property type="evidence" value="ECO:0007669"/>
    <property type="project" value="UniProtKB-SubCell"/>
</dbReference>
<organism evidence="11 12">
    <name type="scientific">Plectosphaerella plurivora</name>
    <dbReference type="NCBI Taxonomy" id="936078"/>
    <lineage>
        <taxon>Eukaryota</taxon>
        <taxon>Fungi</taxon>
        <taxon>Dikarya</taxon>
        <taxon>Ascomycota</taxon>
        <taxon>Pezizomycotina</taxon>
        <taxon>Sordariomycetes</taxon>
        <taxon>Hypocreomycetidae</taxon>
        <taxon>Glomerellales</taxon>
        <taxon>Plectosphaerellaceae</taxon>
        <taxon>Plectosphaerella</taxon>
    </lineage>
</organism>
<keyword evidence="5" id="KW-0805">Transcription regulation</keyword>
<evidence type="ECO:0000259" key="10">
    <source>
        <dbReference type="PROSITE" id="PS50157"/>
    </source>
</evidence>
<dbReference type="SMART" id="SM00355">
    <property type="entry name" value="ZnF_C2H2"/>
    <property type="match status" value="3"/>
</dbReference>
<keyword evidence="4" id="KW-0862">Zinc</keyword>
<accession>A0A9P9A994</accession>
<evidence type="ECO:0000256" key="3">
    <source>
        <dbReference type="ARBA" id="ARBA00022771"/>
    </source>
</evidence>
<dbReference type="OrthoDB" id="427030at2759"/>
<feature type="compositionally biased region" description="Basic and acidic residues" evidence="9">
    <location>
        <begin position="242"/>
        <end position="260"/>
    </location>
</feature>
<evidence type="ECO:0000256" key="5">
    <source>
        <dbReference type="ARBA" id="ARBA00023015"/>
    </source>
</evidence>
<dbReference type="Proteomes" id="UP000770015">
    <property type="component" value="Unassembled WGS sequence"/>
</dbReference>
<keyword evidence="6" id="KW-0804">Transcription</keyword>
<dbReference type="PROSITE" id="PS00028">
    <property type="entry name" value="ZINC_FINGER_C2H2_1"/>
    <property type="match status" value="1"/>
</dbReference>
<comment type="caution">
    <text evidence="11">The sequence shown here is derived from an EMBL/GenBank/DDBJ whole genome shotgun (WGS) entry which is preliminary data.</text>
</comment>
<dbReference type="GO" id="GO:0008270">
    <property type="term" value="F:zinc ion binding"/>
    <property type="evidence" value="ECO:0007669"/>
    <property type="project" value="UniProtKB-KW"/>
</dbReference>
<feature type="domain" description="C2H2-type" evidence="10">
    <location>
        <begin position="165"/>
        <end position="189"/>
    </location>
</feature>
<reference evidence="11" key="1">
    <citation type="journal article" date="2021" name="Nat. Commun.">
        <title>Genetic determinants of endophytism in the Arabidopsis root mycobiome.</title>
        <authorList>
            <person name="Mesny F."/>
            <person name="Miyauchi S."/>
            <person name="Thiergart T."/>
            <person name="Pickel B."/>
            <person name="Atanasova L."/>
            <person name="Karlsson M."/>
            <person name="Huettel B."/>
            <person name="Barry K.W."/>
            <person name="Haridas S."/>
            <person name="Chen C."/>
            <person name="Bauer D."/>
            <person name="Andreopoulos W."/>
            <person name="Pangilinan J."/>
            <person name="LaButti K."/>
            <person name="Riley R."/>
            <person name="Lipzen A."/>
            <person name="Clum A."/>
            <person name="Drula E."/>
            <person name="Henrissat B."/>
            <person name="Kohler A."/>
            <person name="Grigoriev I.V."/>
            <person name="Martin F.M."/>
            <person name="Hacquard S."/>
        </authorList>
    </citation>
    <scope>NUCLEOTIDE SEQUENCE</scope>
    <source>
        <strain evidence="11">MPI-SDFR-AT-0117</strain>
    </source>
</reference>
<feature type="region of interest" description="Disordered" evidence="9">
    <location>
        <begin position="242"/>
        <end position="274"/>
    </location>
</feature>
<keyword evidence="3 8" id="KW-0863">Zinc-finger</keyword>
<keyword evidence="7" id="KW-0539">Nucleus</keyword>
<keyword evidence="2" id="KW-0479">Metal-binding</keyword>
<dbReference type="Gene3D" id="3.30.160.60">
    <property type="entry name" value="Classic Zinc Finger"/>
    <property type="match status" value="1"/>
</dbReference>
<evidence type="ECO:0000256" key="1">
    <source>
        <dbReference type="ARBA" id="ARBA00004123"/>
    </source>
</evidence>
<comment type="subcellular location">
    <subcellularLocation>
        <location evidence="1">Nucleus</location>
    </subcellularLocation>
</comment>
<name>A0A9P9A994_9PEZI</name>
<dbReference type="SUPFAM" id="SSF57667">
    <property type="entry name" value="beta-beta-alpha zinc fingers"/>
    <property type="match status" value="1"/>
</dbReference>
<gene>
    <name evidence="11" type="ORF">F5X68DRAFT_20498</name>
</gene>
<evidence type="ECO:0000256" key="2">
    <source>
        <dbReference type="ARBA" id="ARBA00022723"/>
    </source>
</evidence>
<dbReference type="PANTHER" id="PTHR46179:SF13">
    <property type="entry name" value="C2H2-TYPE DOMAIN-CONTAINING PROTEIN"/>
    <property type="match status" value="1"/>
</dbReference>
<dbReference type="InterPro" id="IPR036236">
    <property type="entry name" value="Znf_C2H2_sf"/>
</dbReference>
<evidence type="ECO:0000256" key="9">
    <source>
        <dbReference type="SAM" id="MobiDB-lite"/>
    </source>
</evidence>
<dbReference type="AlphaFoldDB" id="A0A9P9A994"/>
<dbReference type="InterPro" id="IPR051061">
    <property type="entry name" value="Zinc_finger_trans_reg"/>
</dbReference>
<keyword evidence="12" id="KW-1185">Reference proteome</keyword>
<dbReference type="GO" id="GO:0006357">
    <property type="term" value="P:regulation of transcription by RNA polymerase II"/>
    <property type="evidence" value="ECO:0007669"/>
    <property type="project" value="TreeGrafter"/>
</dbReference>
<evidence type="ECO:0000256" key="4">
    <source>
        <dbReference type="ARBA" id="ARBA00022833"/>
    </source>
</evidence>
<dbReference type="InterPro" id="IPR013087">
    <property type="entry name" value="Znf_C2H2_type"/>
</dbReference>
<dbReference type="PANTHER" id="PTHR46179">
    <property type="entry name" value="ZINC FINGER PROTEIN"/>
    <property type="match status" value="1"/>
</dbReference>